<comment type="caution">
    <text evidence="11">The sequence shown here is derived from an EMBL/GenBank/DDBJ whole genome shotgun (WGS) entry which is preliminary data.</text>
</comment>
<keyword evidence="7 8" id="KW-0472">Membrane</keyword>
<evidence type="ECO:0000256" key="8">
    <source>
        <dbReference type="SAM" id="Phobius"/>
    </source>
</evidence>
<dbReference type="GO" id="GO:0005524">
    <property type="term" value="F:ATP binding"/>
    <property type="evidence" value="ECO:0007669"/>
    <property type="project" value="UniProtKB-KW"/>
</dbReference>
<feature type="transmembrane region" description="Helical" evidence="8">
    <location>
        <begin position="17"/>
        <end position="38"/>
    </location>
</feature>
<evidence type="ECO:0000259" key="9">
    <source>
        <dbReference type="PROSITE" id="PS50893"/>
    </source>
</evidence>
<evidence type="ECO:0000313" key="11">
    <source>
        <dbReference type="EMBL" id="PQA86134.1"/>
    </source>
</evidence>
<dbReference type="InterPro" id="IPR039421">
    <property type="entry name" value="Type_1_exporter"/>
</dbReference>
<evidence type="ECO:0000256" key="6">
    <source>
        <dbReference type="ARBA" id="ARBA00022989"/>
    </source>
</evidence>
<dbReference type="OrthoDB" id="5288404at2"/>
<evidence type="ECO:0000256" key="7">
    <source>
        <dbReference type="ARBA" id="ARBA00023136"/>
    </source>
</evidence>
<accession>A0A2S7K0V4</accession>
<keyword evidence="2" id="KW-0813">Transport</keyword>
<dbReference type="AlphaFoldDB" id="A0A2S7K0V4"/>
<protein>
    <submittedName>
        <fullName evidence="11">Metal ABC transporter permease</fullName>
    </submittedName>
</protein>
<dbReference type="GO" id="GO:0016887">
    <property type="term" value="F:ATP hydrolysis activity"/>
    <property type="evidence" value="ECO:0007669"/>
    <property type="project" value="InterPro"/>
</dbReference>
<dbReference type="PANTHER" id="PTHR24221">
    <property type="entry name" value="ATP-BINDING CASSETTE SUB-FAMILY B"/>
    <property type="match status" value="1"/>
</dbReference>
<feature type="transmembrane region" description="Helical" evidence="8">
    <location>
        <begin position="130"/>
        <end position="153"/>
    </location>
</feature>
<dbReference type="InterPro" id="IPR003439">
    <property type="entry name" value="ABC_transporter-like_ATP-bd"/>
</dbReference>
<dbReference type="InterPro" id="IPR017871">
    <property type="entry name" value="ABC_transporter-like_CS"/>
</dbReference>
<evidence type="ECO:0000256" key="3">
    <source>
        <dbReference type="ARBA" id="ARBA00022692"/>
    </source>
</evidence>
<proteinExistence type="predicted"/>
<dbReference type="FunFam" id="3.40.50.300:FF:000287">
    <property type="entry name" value="Multidrug ABC transporter ATP-binding protein"/>
    <property type="match status" value="1"/>
</dbReference>
<dbReference type="EMBL" id="PJCH01000015">
    <property type="protein sequence ID" value="PQA86134.1"/>
    <property type="molecule type" value="Genomic_DNA"/>
</dbReference>
<keyword evidence="6 8" id="KW-1133">Transmembrane helix</keyword>
<evidence type="ECO:0000256" key="5">
    <source>
        <dbReference type="ARBA" id="ARBA00022840"/>
    </source>
</evidence>
<dbReference type="SUPFAM" id="SSF90123">
    <property type="entry name" value="ABC transporter transmembrane region"/>
    <property type="match status" value="1"/>
</dbReference>
<dbReference type="Pfam" id="PF00005">
    <property type="entry name" value="ABC_tran"/>
    <property type="match status" value="1"/>
</dbReference>
<dbReference type="Pfam" id="PF00664">
    <property type="entry name" value="ABC_membrane"/>
    <property type="match status" value="1"/>
</dbReference>
<dbReference type="Proteomes" id="UP000239504">
    <property type="component" value="Unassembled WGS sequence"/>
</dbReference>
<dbReference type="InterPro" id="IPR036640">
    <property type="entry name" value="ABC1_TM_sf"/>
</dbReference>
<sequence>MFGILLRPELSRWRMRIALAFLLTVAAKGLSVLAPVFMGEGLNTLSAGEAAAAGGAFVLFFILFAAARFASSALPALRDGFFSVVTQDAQRLVSVDAFRHAQHLDLQFHLTRRSGALNRVIERGASAMEYLLRFLAFNIGPTLVELAFAAAVMAKLYGVQFSIAVIITVAVYAVFTIIVTEWRNKQRRVFNEADTRLRGIALDTLANFETVKSFAAEDRESDRYDGAMQDYNRHYVKIMTSLAFLNGGQELIMNCGVLAVVVMAGFGVVNGNLQVGDVTAIMLMLFNIYRPLNILGWAWREIKQGTVDIEKLFGLMDKKPAVADAPGAIDYKPRDGALAFEHVSFAHEGRASGLRDVSFKVPGGAFVGVVGPSGAGKSTVLKLLFRFYDPPAGRVLVDGQDVRDLTQQSLRAALGLVPQEVTLFNDTLRFNLAYARPEAGDEEIMAAARRAQLTPFIESLPAGLDTKVGERGLKLSGGEKQRVGVARAILLDPKILILDEATSSLDSTTEREVQTALKEAARGRTTIAVAHRLSTIAGADMILVFDNGEIVERGTHQELIVKDGLYASLWRRQTSDGEVDPALEPLPAF</sequence>
<evidence type="ECO:0000256" key="1">
    <source>
        <dbReference type="ARBA" id="ARBA00004651"/>
    </source>
</evidence>
<evidence type="ECO:0000259" key="10">
    <source>
        <dbReference type="PROSITE" id="PS50929"/>
    </source>
</evidence>
<dbReference type="PANTHER" id="PTHR24221:SF654">
    <property type="entry name" value="ATP-BINDING CASSETTE SUB-FAMILY B MEMBER 6"/>
    <property type="match status" value="1"/>
</dbReference>
<dbReference type="SMART" id="SM00382">
    <property type="entry name" value="AAA"/>
    <property type="match status" value="1"/>
</dbReference>
<dbReference type="GO" id="GO:0005886">
    <property type="term" value="C:plasma membrane"/>
    <property type="evidence" value="ECO:0007669"/>
    <property type="project" value="UniProtKB-SubCell"/>
</dbReference>
<comment type="subcellular location">
    <subcellularLocation>
        <location evidence="1">Cell membrane</location>
        <topology evidence="1">Multi-pass membrane protein</topology>
    </subcellularLocation>
</comment>
<feature type="domain" description="ABC transporter" evidence="9">
    <location>
        <begin position="338"/>
        <end position="572"/>
    </location>
</feature>
<dbReference type="PROSITE" id="PS50929">
    <property type="entry name" value="ABC_TM1F"/>
    <property type="match status" value="1"/>
</dbReference>
<keyword evidence="12" id="KW-1185">Reference proteome</keyword>
<evidence type="ECO:0000313" key="12">
    <source>
        <dbReference type="Proteomes" id="UP000239504"/>
    </source>
</evidence>
<feature type="domain" description="ABC transmembrane type-1" evidence="10">
    <location>
        <begin position="18"/>
        <end position="304"/>
    </location>
</feature>
<keyword evidence="5" id="KW-0067">ATP-binding</keyword>
<dbReference type="GO" id="GO:0140359">
    <property type="term" value="F:ABC-type transporter activity"/>
    <property type="evidence" value="ECO:0007669"/>
    <property type="project" value="InterPro"/>
</dbReference>
<keyword evidence="3 8" id="KW-0812">Transmembrane</keyword>
<evidence type="ECO:0000256" key="4">
    <source>
        <dbReference type="ARBA" id="ARBA00022741"/>
    </source>
</evidence>
<dbReference type="Gene3D" id="3.40.50.300">
    <property type="entry name" value="P-loop containing nucleotide triphosphate hydrolases"/>
    <property type="match status" value="1"/>
</dbReference>
<name>A0A2S7K0V4_9PROT</name>
<dbReference type="PROSITE" id="PS50893">
    <property type="entry name" value="ABC_TRANSPORTER_2"/>
    <property type="match status" value="1"/>
</dbReference>
<keyword evidence="4" id="KW-0547">Nucleotide-binding</keyword>
<dbReference type="PROSITE" id="PS00211">
    <property type="entry name" value="ABC_TRANSPORTER_1"/>
    <property type="match status" value="1"/>
</dbReference>
<dbReference type="InterPro" id="IPR003593">
    <property type="entry name" value="AAA+_ATPase"/>
</dbReference>
<dbReference type="InterPro" id="IPR011527">
    <property type="entry name" value="ABC1_TM_dom"/>
</dbReference>
<evidence type="ECO:0000256" key="2">
    <source>
        <dbReference type="ARBA" id="ARBA00022448"/>
    </source>
</evidence>
<dbReference type="SUPFAM" id="SSF52540">
    <property type="entry name" value="P-loop containing nucleoside triphosphate hydrolases"/>
    <property type="match status" value="1"/>
</dbReference>
<gene>
    <name evidence="11" type="ORF">CW354_17390</name>
</gene>
<dbReference type="InterPro" id="IPR027417">
    <property type="entry name" value="P-loop_NTPase"/>
</dbReference>
<feature type="transmembrane region" description="Helical" evidence="8">
    <location>
        <begin position="159"/>
        <end position="179"/>
    </location>
</feature>
<dbReference type="Gene3D" id="1.20.1560.10">
    <property type="entry name" value="ABC transporter type 1, transmembrane domain"/>
    <property type="match status" value="1"/>
</dbReference>
<dbReference type="CDD" id="cd18582">
    <property type="entry name" value="ABC_6TM_ATM1_ABCB7"/>
    <property type="match status" value="1"/>
</dbReference>
<reference evidence="11 12" key="1">
    <citation type="submission" date="2017-12" db="EMBL/GenBank/DDBJ databases">
        <authorList>
            <person name="Hurst M.R.H."/>
        </authorList>
    </citation>
    <scope>NUCLEOTIDE SEQUENCE [LARGE SCALE GENOMIC DNA]</scope>
    <source>
        <strain evidence="11 12">SY-3-19</strain>
    </source>
</reference>
<feature type="transmembrane region" description="Helical" evidence="8">
    <location>
        <begin position="50"/>
        <end position="70"/>
    </location>
</feature>
<feature type="transmembrane region" description="Helical" evidence="8">
    <location>
        <begin position="251"/>
        <end position="269"/>
    </location>
</feature>
<organism evidence="11 12">
    <name type="scientific">Hyphococcus luteus</name>
    <dbReference type="NCBI Taxonomy" id="2058213"/>
    <lineage>
        <taxon>Bacteria</taxon>
        <taxon>Pseudomonadati</taxon>
        <taxon>Pseudomonadota</taxon>
        <taxon>Alphaproteobacteria</taxon>
        <taxon>Parvularculales</taxon>
        <taxon>Parvularculaceae</taxon>
        <taxon>Hyphococcus</taxon>
    </lineage>
</organism>